<dbReference type="EMBL" id="ABTR02000001">
    <property type="protein sequence ID" value="EFC91233.1"/>
    <property type="molecule type" value="Genomic_DNA"/>
</dbReference>
<dbReference type="OrthoDB" id="369860at2"/>
<evidence type="ECO:0000313" key="7">
    <source>
        <dbReference type="EMBL" id="EFC91233.1"/>
    </source>
</evidence>
<proteinExistence type="predicted"/>
<dbReference type="eggNOG" id="COG0683">
    <property type="taxonomic scope" value="Bacteria"/>
</dbReference>
<dbReference type="Gene3D" id="3.40.50.2300">
    <property type="match status" value="1"/>
</dbReference>
<dbReference type="Pfam" id="PF01094">
    <property type="entry name" value="ANF_receptor"/>
    <property type="match status" value="1"/>
</dbReference>
<evidence type="ECO:0000256" key="1">
    <source>
        <dbReference type="ARBA" id="ARBA00004370"/>
    </source>
</evidence>
<gene>
    <name evidence="7" type="ORF">Dpep_1207</name>
</gene>
<keyword evidence="4 5" id="KW-0472">Membrane</keyword>
<sequence>MKKGLWISIAGVVAILGILFYKLSTPVVIVGVAVNEEVAFSAPEGAMLSVIKSYVLWHNSSRGDSYRLQVEVATFGDDVAEAVKELSRRGAAVVVGFPLSWEAIAAAEAAERLEIPVISPSASSSAMSGRDDWFFRMITDADREVKALARLMSFLNLEGPIVYRSPYNDAYVNSLLEDMRRLSDSIPSGVVVYPEMAGDSLSGDGVVIIAEPSRSYWILQDVLLHYPPVPIFLSRWSQVSDFRYFFDIVGAEFYFSSVYDPTSIPEDDFLRFLLDEREVDMGVFSRYTVAAMKYLSSVFDENPKARGEELRSMLARPRTVDGPGWTFKLNRYGDVESEIRVYRFKNGSVEEVILP</sequence>
<dbReference type="InterPro" id="IPR028082">
    <property type="entry name" value="Peripla_BP_I"/>
</dbReference>
<evidence type="ECO:0000313" key="8">
    <source>
        <dbReference type="Proteomes" id="UP000006427"/>
    </source>
</evidence>
<accession>D2Z6Y6</accession>
<evidence type="ECO:0000256" key="5">
    <source>
        <dbReference type="SAM" id="Phobius"/>
    </source>
</evidence>
<dbReference type="PaxDb" id="469381-Dpep_1207"/>
<feature type="transmembrane region" description="Helical" evidence="5">
    <location>
        <begin position="5"/>
        <end position="23"/>
    </location>
</feature>
<dbReference type="SUPFAM" id="SSF53822">
    <property type="entry name" value="Periplasmic binding protein-like I"/>
    <property type="match status" value="1"/>
</dbReference>
<protein>
    <recommendedName>
        <fullName evidence="6">Receptor ligand binding region domain-containing protein</fullName>
    </recommendedName>
</protein>
<dbReference type="PANTHER" id="PTHR30483:SF6">
    <property type="entry name" value="PERIPLASMIC BINDING PROTEIN OF ABC TRANSPORTER FOR NATURAL AMINO ACIDS"/>
    <property type="match status" value="1"/>
</dbReference>
<feature type="domain" description="Receptor ligand binding region" evidence="6">
    <location>
        <begin position="77"/>
        <end position="156"/>
    </location>
</feature>
<organism evidence="7 8">
    <name type="scientific">Dethiosulfovibrio peptidovorans DSM 11002</name>
    <dbReference type="NCBI Taxonomy" id="469381"/>
    <lineage>
        <taxon>Bacteria</taxon>
        <taxon>Thermotogati</taxon>
        <taxon>Synergistota</taxon>
        <taxon>Synergistia</taxon>
        <taxon>Synergistales</taxon>
        <taxon>Dethiosulfovibrionaceae</taxon>
        <taxon>Dethiosulfovibrio</taxon>
    </lineage>
</organism>
<dbReference type="PANTHER" id="PTHR30483">
    <property type="entry name" value="LEUCINE-SPECIFIC-BINDING PROTEIN"/>
    <property type="match status" value="1"/>
</dbReference>
<evidence type="ECO:0000256" key="4">
    <source>
        <dbReference type="ARBA" id="ARBA00023136"/>
    </source>
</evidence>
<evidence type="ECO:0000259" key="6">
    <source>
        <dbReference type="Pfam" id="PF01094"/>
    </source>
</evidence>
<dbReference type="STRING" id="469381.Dpep_1207"/>
<comment type="caution">
    <text evidence="7">The sequence shown here is derived from an EMBL/GenBank/DDBJ whole genome shotgun (WGS) entry which is preliminary data.</text>
</comment>
<evidence type="ECO:0000256" key="3">
    <source>
        <dbReference type="ARBA" id="ARBA00022989"/>
    </source>
</evidence>
<dbReference type="AlphaFoldDB" id="D2Z6Y6"/>
<keyword evidence="2 5" id="KW-0812">Transmembrane</keyword>
<keyword evidence="3 5" id="KW-1133">Transmembrane helix</keyword>
<reference evidence="7 8" key="1">
    <citation type="journal article" date="2010" name="Stand. Genomic Sci.">
        <title>Permanent draft genome sequence of Dethiosulfovibrio peptidovorans type strain (SEBR 4207).</title>
        <authorList>
            <person name="Labutti K."/>
            <person name="Mayilraj S."/>
            <person name="Clum A."/>
            <person name="Lucas S."/>
            <person name="Glavina Del Rio T."/>
            <person name="Nolan M."/>
            <person name="Tice H."/>
            <person name="Cheng J.F."/>
            <person name="Pitluck S."/>
            <person name="Liolios K."/>
            <person name="Ivanova N."/>
            <person name="Mavromatis K."/>
            <person name="Mikhailova N."/>
            <person name="Pati A."/>
            <person name="Goodwin L."/>
            <person name="Chen A."/>
            <person name="Palaniappan K."/>
            <person name="Land M."/>
            <person name="Hauser L."/>
            <person name="Chang Y.J."/>
            <person name="Jeffries C.D."/>
            <person name="Rohde M."/>
            <person name="Spring S."/>
            <person name="Goker M."/>
            <person name="Woyke T."/>
            <person name="Bristow J."/>
            <person name="Eisen J.A."/>
            <person name="Markowitz V."/>
            <person name="Hugenholtz P."/>
            <person name="Kyrpides N.C."/>
            <person name="Klenk H.P."/>
            <person name="Lapidus A."/>
        </authorList>
    </citation>
    <scope>NUCLEOTIDE SEQUENCE [LARGE SCALE GENOMIC DNA]</scope>
    <source>
        <strain evidence="7 8">DSM 11002</strain>
    </source>
</reference>
<name>D2Z6Y6_9BACT</name>
<dbReference type="Proteomes" id="UP000006427">
    <property type="component" value="Unassembled WGS sequence"/>
</dbReference>
<dbReference type="RefSeq" id="WP_005660511.1">
    <property type="nucleotide sequence ID" value="NZ_ABTR02000001.1"/>
</dbReference>
<dbReference type="GO" id="GO:0016020">
    <property type="term" value="C:membrane"/>
    <property type="evidence" value="ECO:0007669"/>
    <property type="project" value="UniProtKB-SubCell"/>
</dbReference>
<evidence type="ECO:0000256" key="2">
    <source>
        <dbReference type="ARBA" id="ARBA00022692"/>
    </source>
</evidence>
<comment type="subcellular location">
    <subcellularLocation>
        <location evidence="1">Membrane</location>
    </subcellularLocation>
</comment>
<dbReference type="InterPro" id="IPR001828">
    <property type="entry name" value="ANF_lig-bd_rcpt"/>
</dbReference>
<keyword evidence="8" id="KW-1185">Reference proteome</keyword>
<dbReference type="InterPro" id="IPR051010">
    <property type="entry name" value="BCAA_transport"/>
</dbReference>